<gene>
    <name evidence="1" type="ORF">SAMN04487779_10375</name>
</gene>
<organism evidence="1 2">
    <name type="scientific">Belnapia rosea</name>
    <dbReference type="NCBI Taxonomy" id="938405"/>
    <lineage>
        <taxon>Bacteria</taxon>
        <taxon>Pseudomonadati</taxon>
        <taxon>Pseudomonadota</taxon>
        <taxon>Alphaproteobacteria</taxon>
        <taxon>Acetobacterales</taxon>
        <taxon>Roseomonadaceae</taxon>
        <taxon>Belnapia</taxon>
    </lineage>
</organism>
<evidence type="ECO:0000313" key="1">
    <source>
        <dbReference type="EMBL" id="SDE44087.1"/>
    </source>
</evidence>
<dbReference type="RefSeq" id="WP_090569203.1">
    <property type="nucleotide sequence ID" value="NZ_FMXZ01000018.1"/>
</dbReference>
<sequence length="82" mass="8900">MTVRLVDGVTIVLEGQCEIDDADPLLRHLLAAPHATVDWRLCQGAHTAIIQILLASKAVVHGLPDSIFLQRNVAPLVKKAQD</sequence>
<dbReference type="EMBL" id="FMZX01000037">
    <property type="protein sequence ID" value="SDE44087.1"/>
    <property type="molecule type" value="Genomic_DNA"/>
</dbReference>
<dbReference type="OrthoDB" id="7585928at2"/>
<protein>
    <recommendedName>
        <fullName evidence="3">STAS domain-containing protein</fullName>
    </recommendedName>
</protein>
<dbReference type="Proteomes" id="UP000198925">
    <property type="component" value="Unassembled WGS sequence"/>
</dbReference>
<reference evidence="1 2" key="1">
    <citation type="submission" date="2016-10" db="EMBL/GenBank/DDBJ databases">
        <authorList>
            <person name="de Groot N.N."/>
        </authorList>
    </citation>
    <scope>NUCLEOTIDE SEQUENCE [LARGE SCALE GENOMIC DNA]</scope>
    <source>
        <strain evidence="1 2">CPCC 100156</strain>
    </source>
</reference>
<evidence type="ECO:0000313" key="2">
    <source>
        <dbReference type="Proteomes" id="UP000198925"/>
    </source>
</evidence>
<keyword evidence="2" id="KW-1185">Reference proteome</keyword>
<proteinExistence type="predicted"/>
<dbReference type="AlphaFoldDB" id="A0A1G7CXP8"/>
<name>A0A1G7CXP8_9PROT</name>
<dbReference type="STRING" id="938405.SAMN02927895_04653"/>
<accession>A0A1G7CXP8</accession>
<evidence type="ECO:0008006" key="3">
    <source>
        <dbReference type="Google" id="ProtNLM"/>
    </source>
</evidence>